<evidence type="ECO:0000256" key="5">
    <source>
        <dbReference type="ARBA" id="ARBA00023136"/>
    </source>
</evidence>
<feature type="compositionally biased region" description="Basic and acidic residues" evidence="6">
    <location>
        <begin position="1"/>
        <end position="21"/>
    </location>
</feature>
<proteinExistence type="predicted"/>
<dbReference type="SUPFAM" id="SSF103473">
    <property type="entry name" value="MFS general substrate transporter"/>
    <property type="match status" value="1"/>
</dbReference>
<comment type="caution">
    <text evidence="9">The sequence shown here is derived from an EMBL/GenBank/DDBJ whole genome shotgun (WGS) entry which is preliminary data.</text>
</comment>
<protein>
    <submittedName>
        <fullName evidence="9">MFS general substrate transporter</fullName>
    </submittedName>
</protein>
<feature type="transmembrane region" description="Helical" evidence="7">
    <location>
        <begin position="412"/>
        <end position="434"/>
    </location>
</feature>
<feature type="transmembrane region" description="Helical" evidence="7">
    <location>
        <begin position="538"/>
        <end position="556"/>
    </location>
</feature>
<evidence type="ECO:0000256" key="6">
    <source>
        <dbReference type="SAM" id="MobiDB-lite"/>
    </source>
</evidence>
<evidence type="ECO:0000259" key="8">
    <source>
        <dbReference type="PROSITE" id="PS50850"/>
    </source>
</evidence>
<evidence type="ECO:0000256" key="4">
    <source>
        <dbReference type="ARBA" id="ARBA00022989"/>
    </source>
</evidence>
<dbReference type="Gene3D" id="1.20.1250.20">
    <property type="entry name" value="MFS general substrate transporter like domains"/>
    <property type="match status" value="1"/>
</dbReference>
<evidence type="ECO:0000256" key="1">
    <source>
        <dbReference type="ARBA" id="ARBA00004141"/>
    </source>
</evidence>
<feature type="transmembrane region" description="Helical" evidence="7">
    <location>
        <begin position="387"/>
        <end position="406"/>
    </location>
</feature>
<feature type="transmembrane region" description="Helical" evidence="7">
    <location>
        <begin position="358"/>
        <end position="380"/>
    </location>
</feature>
<feature type="transmembrane region" description="Helical" evidence="7">
    <location>
        <begin position="113"/>
        <end position="132"/>
    </location>
</feature>
<feature type="transmembrane region" description="Helical" evidence="7">
    <location>
        <begin position="319"/>
        <end position="338"/>
    </location>
</feature>
<feature type="transmembrane region" description="Helical" evidence="7">
    <location>
        <begin position="49"/>
        <end position="74"/>
    </location>
</feature>
<feature type="transmembrane region" description="Helical" evidence="7">
    <location>
        <begin position="198"/>
        <end position="222"/>
    </location>
</feature>
<name>A0A9P4V1N4_9PLEO</name>
<evidence type="ECO:0000313" key="9">
    <source>
        <dbReference type="EMBL" id="KAF2733303.1"/>
    </source>
</evidence>
<feature type="transmembrane region" description="Helical" evidence="7">
    <location>
        <begin position="278"/>
        <end position="298"/>
    </location>
</feature>
<keyword evidence="4 7" id="KW-1133">Transmembrane helix</keyword>
<keyword evidence="5 7" id="KW-0472">Membrane</keyword>
<gene>
    <name evidence="9" type="ORF">EJ04DRAFT_544208</name>
</gene>
<feature type="transmembrane region" description="Helical" evidence="7">
    <location>
        <begin position="86"/>
        <end position="106"/>
    </location>
</feature>
<dbReference type="PANTHER" id="PTHR23501">
    <property type="entry name" value="MAJOR FACILITATOR SUPERFAMILY"/>
    <property type="match status" value="1"/>
</dbReference>
<dbReference type="InterPro" id="IPR020846">
    <property type="entry name" value="MFS_dom"/>
</dbReference>
<keyword evidence="3 7" id="KW-0812">Transmembrane</keyword>
<evidence type="ECO:0000256" key="3">
    <source>
        <dbReference type="ARBA" id="ARBA00022692"/>
    </source>
</evidence>
<dbReference type="Proteomes" id="UP000799444">
    <property type="component" value="Unassembled WGS sequence"/>
</dbReference>
<dbReference type="InterPro" id="IPR036259">
    <property type="entry name" value="MFS_trans_sf"/>
</dbReference>
<dbReference type="PANTHER" id="PTHR23501:SF109">
    <property type="entry name" value="MAJOR FACILITATOR SUPERFAMILY (MFS) PROFILE DOMAIN-CONTAINING PROTEIN-RELATED"/>
    <property type="match status" value="1"/>
</dbReference>
<comment type="subcellular location">
    <subcellularLocation>
        <location evidence="1">Membrane</location>
        <topology evidence="1">Multi-pass membrane protein</topology>
    </subcellularLocation>
</comment>
<dbReference type="PROSITE" id="PS00216">
    <property type="entry name" value="SUGAR_TRANSPORT_1"/>
    <property type="match status" value="1"/>
</dbReference>
<evidence type="ECO:0000313" key="10">
    <source>
        <dbReference type="Proteomes" id="UP000799444"/>
    </source>
</evidence>
<keyword evidence="2" id="KW-0813">Transport</keyword>
<organism evidence="9 10">
    <name type="scientific">Polyplosphaeria fusca</name>
    <dbReference type="NCBI Taxonomy" id="682080"/>
    <lineage>
        <taxon>Eukaryota</taxon>
        <taxon>Fungi</taxon>
        <taxon>Dikarya</taxon>
        <taxon>Ascomycota</taxon>
        <taxon>Pezizomycotina</taxon>
        <taxon>Dothideomycetes</taxon>
        <taxon>Pleosporomycetidae</taxon>
        <taxon>Pleosporales</taxon>
        <taxon>Tetraplosphaeriaceae</taxon>
        <taxon>Polyplosphaeria</taxon>
    </lineage>
</organism>
<dbReference type="GO" id="GO:0005886">
    <property type="term" value="C:plasma membrane"/>
    <property type="evidence" value="ECO:0007669"/>
    <property type="project" value="TreeGrafter"/>
</dbReference>
<keyword evidence="10" id="KW-1185">Reference proteome</keyword>
<dbReference type="InterPro" id="IPR005829">
    <property type="entry name" value="Sugar_transporter_CS"/>
</dbReference>
<feature type="region of interest" description="Disordered" evidence="6">
    <location>
        <begin position="1"/>
        <end position="37"/>
    </location>
</feature>
<dbReference type="GO" id="GO:0022857">
    <property type="term" value="F:transmembrane transporter activity"/>
    <property type="evidence" value="ECO:0007669"/>
    <property type="project" value="InterPro"/>
</dbReference>
<evidence type="ECO:0000256" key="7">
    <source>
        <dbReference type="SAM" id="Phobius"/>
    </source>
</evidence>
<dbReference type="PROSITE" id="PS50850">
    <property type="entry name" value="MFS"/>
    <property type="match status" value="1"/>
</dbReference>
<feature type="transmembrane region" description="Helical" evidence="7">
    <location>
        <begin position="169"/>
        <end position="192"/>
    </location>
</feature>
<sequence>MSTLGEEKSRTEEVETMERSPEQTSTSDSSKLDHATEPRPHVSFKTKMAILSLIMMYESYLFTLIMPAAVLAYINADLGPDPKYPWITVTWNLGAAIIVTVGGRLADIFGRRWFLLTGAISAALGALVGATGQSINQMIVAGVLFGFGGGFQEMCFACAQELVPNRYRFATLGVMIFANHVSSFGPLIAYAFITYTEIGWRACYWFCFAFECATAVMLWVFYRPPSFETKHEDDHKTKWQLVKELDHLGLWLFTAGCLLLLLGLNWGGVSYPWGSAHVVAPIVIAFACFLALGLWEVYGNLKYPILPPKLFKKWRDFTALLVVCFVAGMLYYSMNVLWPRQSSLLFVPANDTIIRGVYANMVSFGTIIAAWYCVTVMPWVGHERWQLVGFMVAQTALIGSMASIGINDKAQAIATVIIVAACNLPPSPLSFGMVSLGLDDQADIGVAVGLISTFRLIGGAVATSIYVSIYTSRYADRIAPTLQRMVQDTGFTGSFSALLKATATNTAAGYAKVPGINPETIQASQLAVKVAYVGAFKIVYLVAIAFGVCAIASALSSRSVSKSKKSNEQAVRLETEKATEGA</sequence>
<accession>A0A9P4V1N4</accession>
<dbReference type="EMBL" id="ML996163">
    <property type="protein sequence ID" value="KAF2733303.1"/>
    <property type="molecule type" value="Genomic_DNA"/>
</dbReference>
<dbReference type="AlphaFoldDB" id="A0A9P4V1N4"/>
<feature type="transmembrane region" description="Helical" evidence="7">
    <location>
        <begin position="248"/>
        <end position="266"/>
    </location>
</feature>
<dbReference type="OrthoDB" id="4139357at2759"/>
<feature type="domain" description="Major facilitator superfamily (MFS) profile" evidence="8">
    <location>
        <begin position="47"/>
        <end position="521"/>
    </location>
</feature>
<feature type="transmembrane region" description="Helical" evidence="7">
    <location>
        <begin position="446"/>
        <end position="469"/>
    </location>
</feature>
<dbReference type="InterPro" id="IPR010573">
    <property type="entry name" value="MFS_Str1/Tri12-like"/>
</dbReference>
<dbReference type="Pfam" id="PF06609">
    <property type="entry name" value="TRI12"/>
    <property type="match status" value="1"/>
</dbReference>
<feature type="compositionally biased region" description="Basic and acidic residues" evidence="6">
    <location>
        <begin position="565"/>
        <end position="582"/>
    </location>
</feature>
<feature type="region of interest" description="Disordered" evidence="6">
    <location>
        <begin position="562"/>
        <end position="582"/>
    </location>
</feature>
<reference evidence="9" key="1">
    <citation type="journal article" date="2020" name="Stud. Mycol.">
        <title>101 Dothideomycetes genomes: a test case for predicting lifestyles and emergence of pathogens.</title>
        <authorList>
            <person name="Haridas S."/>
            <person name="Albert R."/>
            <person name="Binder M."/>
            <person name="Bloem J."/>
            <person name="Labutti K."/>
            <person name="Salamov A."/>
            <person name="Andreopoulos B."/>
            <person name="Baker S."/>
            <person name="Barry K."/>
            <person name="Bills G."/>
            <person name="Bluhm B."/>
            <person name="Cannon C."/>
            <person name="Castanera R."/>
            <person name="Culley D."/>
            <person name="Daum C."/>
            <person name="Ezra D."/>
            <person name="Gonzalez J."/>
            <person name="Henrissat B."/>
            <person name="Kuo A."/>
            <person name="Liang C."/>
            <person name="Lipzen A."/>
            <person name="Lutzoni F."/>
            <person name="Magnuson J."/>
            <person name="Mondo S."/>
            <person name="Nolan M."/>
            <person name="Ohm R."/>
            <person name="Pangilinan J."/>
            <person name="Park H.-J."/>
            <person name="Ramirez L."/>
            <person name="Alfaro M."/>
            <person name="Sun H."/>
            <person name="Tritt A."/>
            <person name="Yoshinaga Y."/>
            <person name="Zwiers L.-H."/>
            <person name="Turgeon B."/>
            <person name="Goodwin S."/>
            <person name="Spatafora J."/>
            <person name="Crous P."/>
            <person name="Grigoriev I."/>
        </authorList>
    </citation>
    <scope>NUCLEOTIDE SEQUENCE</scope>
    <source>
        <strain evidence="9">CBS 125425</strain>
    </source>
</reference>
<evidence type="ECO:0000256" key="2">
    <source>
        <dbReference type="ARBA" id="ARBA00022448"/>
    </source>
</evidence>